<gene>
    <name evidence="1" type="ORF">OUZ56_027471</name>
</gene>
<dbReference type="Proteomes" id="UP001234178">
    <property type="component" value="Unassembled WGS sequence"/>
</dbReference>
<reference evidence="1 2" key="1">
    <citation type="journal article" date="2023" name="Nucleic Acids Res.">
        <title>The hologenome of Daphnia magna reveals possible DNA methylation and microbiome-mediated evolution of the host genome.</title>
        <authorList>
            <person name="Chaturvedi A."/>
            <person name="Li X."/>
            <person name="Dhandapani V."/>
            <person name="Marshall H."/>
            <person name="Kissane S."/>
            <person name="Cuenca-Cambronero M."/>
            <person name="Asole G."/>
            <person name="Calvet F."/>
            <person name="Ruiz-Romero M."/>
            <person name="Marangio P."/>
            <person name="Guigo R."/>
            <person name="Rago D."/>
            <person name="Mirbahai L."/>
            <person name="Eastwood N."/>
            <person name="Colbourne J.K."/>
            <person name="Zhou J."/>
            <person name="Mallon E."/>
            <person name="Orsini L."/>
        </authorList>
    </citation>
    <scope>NUCLEOTIDE SEQUENCE [LARGE SCALE GENOMIC DNA]</scope>
    <source>
        <strain evidence="1">LRV0_1</strain>
    </source>
</reference>
<organism evidence="1 2">
    <name type="scientific">Daphnia magna</name>
    <dbReference type="NCBI Taxonomy" id="35525"/>
    <lineage>
        <taxon>Eukaryota</taxon>
        <taxon>Metazoa</taxon>
        <taxon>Ecdysozoa</taxon>
        <taxon>Arthropoda</taxon>
        <taxon>Crustacea</taxon>
        <taxon>Branchiopoda</taxon>
        <taxon>Diplostraca</taxon>
        <taxon>Cladocera</taxon>
        <taxon>Anomopoda</taxon>
        <taxon>Daphniidae</taxon>
        <taxon>Daphnia</taxon>
    </lineage>
</organism>
<protein>
    <submittedName>
        <fullName evidence="1">Uncharacterized protein</fullName>
    </submittedName>
</protein>
<evidence type="ECO:0000313" key="2">
    <source>
        <dbReference type="Proteomes" id="UP001234178"/>
    </source>
</evidence>
<proteinExistence type="predicted"/>
<accession>A0ABQ9ZPV3</accession>
<comment type="caution">
    <text evidence="1">The sequence shown here is derived from an EMBL/GenBank/DDBJ whole genome shotgun (WGS) entry which is preliminary data.</text>
</comment>
<dbReference type="EMBL" id="JAOYFB010000004">
    <property type="protein sequence ID" value="KAK4014959.1"/>
    <property type="molecule type" value="Genomic_DNA"/>
</dbReference>
<name>A0ABQ9ZPV3_9CRUS</name>
<evidence type="ECO:0000313" key="1">
    <source>
        <dbReference type="EMBL" id="KAK4014959.1"/>
    </source>
</evidence>
<keyword evidence="2" id="KW-1185">Reference proteome</keyword>
<sequence>MPSHRGHAESHVRIPLAGIYRRVNYSEIDNKDFVSRFTLTPKNAVNKQPTITGYPTAAFLLVGNTKNGLLEMYG</sequence>